<evidence type="ECO:0008006" key="2">
    <source>
        <dbReference type="Google" id="ProtNLM"/>
    </source>
</evidence>
<reference evidence="1" key="1">
    <citation type="journal article" date="2015" name="Nature">
        <title>Complex archaea that bridge the gap between prokaryotes and eukaryotes.</title>
        <authorList>
            <person name="Spang A."/>
            <person name="Saw J.H."/>
            <person name="Jorgensen S.L."/>
            <person name="Zaremba-Niedzwiedzka K."/>
            <person name="Martijn J."/>
            <person name="Lind A.E."/>
            <person name="van Eijk R."/>
            <person name="Schleper C."/>
            <person name="Guy L."/>
            <person name="Ettema T.J."/>
        </authorList>
    </citation>
    <scope>NUCLEOTIDE SEQUENCE</scope>
</reference>
<dbReference type="AlphaFoldDB" id="A0A0F9IJ30"/>
<gene>
    <name evidence="1" type="ORF">LCGC14_1870920</name>
</gene>
<comment type="caution">
    <text evidence="1">The sequence shown here is derived from an EMBL/GenBank/DDBJ whole genome shotgun (WGS) entry which is preliminary data.</text>
</comment>
<sequence length="165" mass="18803">MDPVDFHDYIIKPTLDQLGLDPPGASFLLLGTALVESNLQRVRQVGGGPALGVFQMEPAIYAGLWEDWLPRHQELARDLLRLTSDWPPGATQMVANLQYATAMARCLYRRRPEPLPGEFDIPAMALYWKRHWNTFQPEQTHEYVTGQLDRFVGRFPAELLEREGG</sequence>
<organism evidence="1">
    <name type="scientific">marine sediment metagenome</name>
    <dbReference type="NCBI Taxonomy" id="412755"/>
    <lineage>
        <taxon>unclassified sequences</taxon>
        <taxon>metagenomes</taxon>
        <taxon>ecological metagenomes</taxon>
    </lineage>
</organism>
<evidence type="ECO:0000313" key="1">
    <source>
        <dbReference type="EMBL" id="KKL93815.1"/>
    </source>
</evidence>
<proteinExistence type="predicted"/>
<dbReference type="EMBL" id="LAZR01019092">
    <property type="protein sequence ID" value="KKL93815.1"/>
    <property type="molecule type" value="Genomic_DNA"/>
</dbReference>
<protein>
    <recommendedName>
        <fullName evidence="2">Transglycosylase SLT domain-containing protein</fullName>
    </recommendedName>
</protein>
<name>A0A0F9IJ30_9ZZZZ</name>
<accession>A0A0F9IJ30</accession>